<name>A0ABY2N5N3_9LEPT</name>
<dbReference type="Proteomes" id="UP000297422">
    <property type="component" value="Unassembled WGS sequence"/>
</dbReference>
<comment type="caution">
    <text evidence="1">The sequence shown here is derived from an EMBL/GenBank/DDBJ whole genome shotgun (WGS) entry which is preliminary data.</text>
</comment>
<keyword evidence="2" id="KW-1185">Reference proteome</keyword>
<sequence>MRKYLDVTPIFTFLLRTRLPELAPIIYQETVNANTPNKYILVQRRPGNVPDLYSVQHTTRSVNIIVQDVNEKLARQTAFIIYNAIREEFNLFFDVPASILDSEGAGLPSTPPGIVPIRLARINPIDEPYPLGLLDKGLFQFSINYNVTGRLLQP</sequence>
<evidence type="ECO:0000313" key="2">
    <source>
        <dbReference type="Proteomes" id="UP000297422"/>
    </source>
</evidence>
<proteinExistence type="predicted"/>
<accession>A0ABY2N5N3</accession>
<evidence type="ECO:0000313" key="1">
    <source>
        <dbReference type="EMBL" id="TGM17245.1"/>
    </source>
</evidence>
<reference evidence="2" key="1">
    <citation type="journal article" date="2019" name="PLoS Negl. Trop. Dis.">
        <title>Revisiting the worldwide diversity of Leptospira species in the environment.</title>
        <authorList>
            <person name="Vincent A.T."/>
            <person name="Schiettekatte O."/>
            <person name="Bourhy P."/>
            <person name="Veyrier F.J."/>
            <person name="Picardeau M."/>
        </authorList>
    </citation>
    <scope>NUCLEOTIDE SEQUENCE [LARGE SCALE GENOMIC DNA]</scope>
    <source>
        <strain evidence="2">201702407</strain>
    </source>
</reference>
<gene>
    <name evidence="1" type="ORF">EHQ90_07625</name>
</gene>
<protein>
    <submittedName>
        <fullName evidence="1">Uncharacterized protein</fullName>
    </submittedName>
</protein>
<dbReference type="EMBL" id="RQGT01000059">
    <property type="protein sequence ID" value="TGM17245.1"/>
    <property type="molecule type" value="Genomic_DNA"/>
</dbReference>
<dbReference type="RefSeq" id="WP_135684547.1">
    <property type="nucleotide sequence ID" value="NZ_RQEQ01000080.1"/>
</dbReference>
<organism evidence="1 2">
    <name type="scientific">Leptospira stimsonii</name>
    <dbReference type="NCBI Taxonomy" id="2202203"/>
    <lineage>
        <taxon>Bacteria</taxon>
        <taxon>Pseudomonadati</taxon>
        <taxon>Spirochaetota</taxon>
        <taxon>Spirochaetia</taxon>
        <taxon>Leptospirales</taxon>
        <taxon>Leptospiraceae</taxon>
        <taxon>Leptospira</taxon>
    </lineage>
</organism>